<keyword evidence="3" id="KW-1185">Reference proteome</keyword>
<feature type="compositionally biased region" description="Basic residues" evidence="1">
    <location>
        <begin position="398"/>
        <end position="411"/>
    </location>
</feature>
<feature type="compositionally biased region" description="Polar residues" evidence="1">
    <location>
        <begin position="617"/>
        <end position="634"/>
    </location>
</feature>
<evidence type="ECO:0000313" key="3">
    <source>
        <dbReference type="Proteomes" id="UP000813444"/>
    </source>
</evidence>
<sequence length="850" mass="89214">MASASATPSIPSSSANFPALHSDATALAVSTVSGPSPTLVPASSQTPSSRSQSRDVNDLANLPGLPALSDGRVRNPVPSKLKGMADNRNGNFGVMHMALTRPDMSERDAAAKRTSESTAAAAKLASKDGYQSIKRSKLAWHPQETSEQRSSMTSVSGAQRILPMGPSASPVSVSTSTQPQAPQPSALPPYETKAEQARLLTLLRTLNPVQVVDQLCKAVAYFGGIPSAPPPANGAFPESSRAHGSGALLIGWMSEIFPQVSGIPDASALSQPAGHPANTAFTTASSTKDGSAPVKRARGRPKGSKSSKVRKDKGLKKSDKLATANAPDPLPSSQPRAPAVKEAGSADLAPTNQDAPQFHTIPSESGHLQTPHSNHMADLSQTPGSANLDSSMMSTPGTKKRGRPKGSKNRPKPALDAIVGGQSSDDPGQAVENPSADTSSPTNQKFRTGPGKATSSSMGAFGAVEQHTQQSVNLSSQQDTSGQPSSHLDLHAPTSDTQPTSQWALDATPPIQPGPPIESIGEPGARKRKVMPPTTDGHQGIATLASDMMSTDEMGMSNASHNQTSHLKRRRTSKDTAQSMALPAMDPQNSAVSMSGSPLHGTGFGGNPRPVPVSHAYDSQASVTSLDRLATSNAPARRMQDQQQQQQPRSDPFNPHQHQQQQQQSLQSPHATGTPVMQQGSNPTPRSRQQHPHPFSGQQQVSNPQQGFFAQQRQSPTQFGQMGNPGPNYVRSLPGKSPQYQQNMVRQSSTDGSNMAGMPRQASISTSRPQQARATTAQHPGGFGGQQSPTSASPPSALGQFPNYGGPSYLDMDYVMNGRGVNDSTNAANAAFPGQLEALADSNNLRDRMY</sequence>
<organism evidence="2 3">
    <name type="scientific">Stachybotrys elegans</name>
    <dbReference type="NCBI Taxonomy" id="80388"/>
    <lineage>
        <taxon>Eukaryota</taxon>
        <taxon>Fungi</taxon>
        <taxon>Dikarya</taxon>
        <taxon>Ascomycota</taxon>
        <taxon>Pezizomycotina</taxon>
        <taxon>Sordariomycetes</taxon>
        <taxon>Hypocreomycetidae</taxon>
        <taxon>Hypocreales</taxon>
        <taxon>Stachybotryaceae</taxon>
        <taxon>Stachybotrys</taxon>
    </lineage>
</organism>
<dbReference type="AlphaFoldDB" id="A0A8K0T1G9"/>
<evidence type="ECO:0000313" key="2">
    <source>
        <dbReference type="EMBL" id="KAH7326714.1"/>
    </source>
</evidence>
<feature type="compositionally biased region" description="Polar residues" evidence="1">
    <location>
        <begin position="279"/>
        <end position="289"/>
    </location>
</feature>
<feature type="compositionally biased region" description="Polar residues" evidence="1">
    <location>
        <begin position="494"/>
        <end position="503"/>
    </location>
</feature>
<reference evidence="2" key="1">
    <citation type="journal article" date="2021" name="Nat. Commun.">
        <title>Genetic determinants of endophytism in the Arabidopsis root mycobiome.</title>
        <authorList>
            <person name="Mesny F."/>
            <person name="Miyauchi S."/>
            <person name="Thiergart T."/>
            <person name="Pickel B."/>
            <person name="Atanasova L."/>
            <person name="Karlsson M."/>
            <person name="Huettel B."/>
            <person name="Barry K.W."/>
            <person name="Haridas S."/>
            <person name="Chen C."/>
            <person name="Bauer D."/>
            <person name="Andreopoulos W."/>
            <person name="Pangilinan J."/>
            <person name="LaButti K."/>
            <person name="Riley R."/>
            <person name="Lipzen A."/>
            <person name="Clum A."/>
            <person name="Drula E."/>
            <person name="Henrissat B."/>
            <person name="Kohler A."/>
            <person name="Grigoriev I.V."/>
            <person name="Martin F.M."/>
            <person name="Hacquard S."/>
        </authorList>
    </citation>
    <scope>NUCLEOTIDE SEQUENCE</scope>
    <source>
        <strain evidence="2">MPI-CAGE-CH-0235</strain>
    </source>
</reference>
<dbReference type="OrthoDB" id="5243398at2759"/>
<feature type="compositionally biased region" description="Polar residues" evidence="1">
    <location>
        <begin position="143"/>
        <end position="157"/>
    </location>
</feature>
<feature type="compositionally biased region" description="Polar residues" evidence="1">
    <location>
        <begin position="696"/>
        <end position="721"/>
    </location>
</feature>
<gene>
    <name evidence="2" type="ORF">B0I35DRAFT_142487</name>
</gene>
<name>A0A8K0T1G9_9HYPO</name>
<feature type="region of interest" description="Disordered" evidence="1">
    <location>
        <begin position="31"/>
        <end position="89"/>
    </location>
</feature>
<feature type="compositionally biased region" description="Low complexity" evidence="1">
    <location>
        <begin position="788"/>
        <end position="797"/>
    </location>
</feature>
<comment type="caution">
    <text evidence="2">The sequence shown here is derived from an EMBL/GenBank/DDBJ whole genome shotgun (WGS) entry which is preliminary data.</text>
</comment>
<feature type="compositionally biased region" description="Polar residues" evidence="1">
    <location>
        <begin position="435"/>
        <end position="446"/>
    </location>
</feature>
<evidence type="ECO:0000256" key="1">
    <source>
        <dbReference type="SAM" id="MobiDB-lite"/>
    </source>
</evidence>
<dbReference type="EMBL" id="JAGPNK010000002">
    <property type="protein sequence ID" value="KAH7326714.1"/>
    <property type="molecule type" value="Genomic_DNA"/>
</dbReference>
<feature type="compositionally biased region" description="Basic residues" evidence="1">
    <location>
        <begin position="295"/>
        <end position="314"/>
    </location>
</feature>
<feature type="compositionally biased region" description="Polar residues" evidence="1">
    <location>
        <begin position="762"/>
        <end position="778"/>
    </location>
</feature>
<dbReference type="Proteomes" id="UP000813444">
    <property type="component" value="Unassembled WGS sequence"/>
</dbReference>
<feature type="compositionally biased region" description="Polar residues" evidence="1">
    <location>
        <begin position="665"/>
        <end position="687"/>
    </location>
</feature>
<feature type="region of interest" description="Disordered" evidence="1">
    <location>
        <begin position="267"/>
        <end position="804"/>
    </location>
</feature>
<feature type="region of interest" description="Disordered" evidence="1">
    <location>
        <begin position="105"/>
        <end position="189"/>
    </location>
</feature>
<accession>A0A8K0T1G9</accession>
<feature type="compositionally biased region" description="Polar residues" evidence="1">
    <location>
        <begin position="350"/>
        <end position="397"/>
    </location>
</feature>
<feature type="compositionally biased region" description="Polar residues" evidence="1">
    <location>
        <begin position="738"/>
        <end position="753"/>
    </location>
</feature>
<proteinExistence type="predicted"/>
<feature type="compositionally biased region" description="Basic and acidic residues" evidence="1">
    <location>
        <begin position="105"/>
        <end position="115"/>
    </location>
</feature>
<feature type="compositionally biased region" description="Polar residues" evidence="1">
    <location>
        <begin position="466"/>
        <end position="486"/>
    </location>
</feature>
<protein>
    <submittedName>
        <fullName evidence="2">Uncharacterized protein</fullName>
    </submittedName>
</protein>
<feature type="compositionally biased region" description="Low complexity" evidence="1">
    <location>
        <begin position="169"/>
        <end position="180"/>
    </location>
</feature>
<feature type="compositionally biased region" description="Polar residues" evidence="1">
    <location>
        <begin position="587"/>
        <end position="596"/>
    </location>
</feature>